<evidence type="ECO:0000313" key="6">
    <source>
        <dbReference type="Proteomes" id="UP001159364"/>
    </source>
</evidence>
<dbReference type="PANTHER" id="PTHR31623">
    <property type="entry name" value="F21J9.9"/>
    <property type="match status" value="1"/>
</dbReference>
<dbReference type="EMBL" id="JAIWQS010000001">
    <property type="protein sequence ID" value="KAJ8773655.1"/>
    <property type="molecule type" value="Genomic_DNA"/>
</dbReference>
<dbReference type="AlphaFoldDB" id="A0AAV8U6T3"/>
<proteinExistence type="inferred from homology"/>
<keyword evidence="6" id="KW-1185">Reference proteome</keyword>
<keyword evidence="3" id="KW-0808">Transferase</keyword>
<dbReference type="Proteomes" id="UP001159364">
    <property type="component" value="Linkage Group LG01"/>
</dbReference>
<name>A0AAV8U6T3_9ROSI</name>
<evidence type="ECO:0000256" key="2">
    <source>
        <dbReference type="ARBA" id="ARBA00009861"/>
    </source>
</evidence>
<dbReference type="GO" id="GO:0016746">
    <property type="term" value="F:acyltransferase activity"/>
    <property type="evidence" value="ECO:0007669"/>
    <property type="project" value="UniProtKB-KW"/>
</dbReference>
<comment type="caution">
    <text evidence="5">The sequence shown here is derived from an EMBL/GenBank/DDBJ whole genome shotgun (WGS) entry which is preliminary data.</text>
</comment>
<evidence type="ECO:0008006" key="7">
    <source>
        <dbReference type="Google" id="ProtNLM"/>
    </source>
</evidence>
<protein>
    <recommendedName>
        <fullName evidence="7">BAHD acyltransferase</fullName>
    </recommendedName>
</protein>
<dbReference type="Gene3D" id="3.30.559.10">
    <property type="entry name" value="Chloramphenicol acetyltransferase-like domain"/>
    <property type="match status" value="2"/>
</dbReference>
<gene>
    <name evidence="5" type="ORF">K2173_005901</name>
</gene>
<sequence>MAIALEIVSRETIKPSSPTPPHLKIYNFSVVDKSQPSMYVPLLFFYPGTCDTNRSGRELEINQKLKTSLSETLKHFYPFAGRIKGNDFIECNDHGVEYIEARINCSLEEVIEEPELDELEQFLPISVLSSEGTIGFLLLVQATFFECGAVALCLSVSHKVGDAATYSAFINFWAATASRSSEVMISPVFMGASIFPPIDSSIPQMSLEFAQQKPVTKRFVFDAHKLAKIRIKAANKKVPQPSRIEAVSALIWKCVVTASRSKLGYSSRPSVWALSVNLRTRLVPPLPENYAGNYAGMFLARLEGDELDLHLHDLVYRIRKGKKEVFESYAEKAHGDEVASTFGGFVKSLLTLASSNDVDMYACTSWCKFELYEADFGFGRPIWLSIPGAKFVNSIVLTDTKDGNGVEAWVTLTKGEMALMESNEELLEFAAVNPSIL</sequence>
<evidence type="ECO:0000256" key="4">
    <source>
        <dbReference type="ARBA" id="ARBA00023315"/>
    </source>
</evidence>
<reference evidence="5 6" key="1">
    <citation type="submission" date="2021-09" db="EMBL/GenBank/DDBJ databases">
        <title>Genomic insights and catalytic innovation underlie evolution of tropane alkaloids biosynthesis.</title>
        <authorList>
            <person name="Wang Y.-J."/>
            <person name="Tian T."/>
            <person name="Huang J.-P."/>
            <person name="Huang S.-X."/>
        </authorList>
    </citation>
    <scope>NUCLEOTIDE SEQUENCE [LARGE SCALE GENOMIC DNA]</scope>
    <source>
        <strain evidence="5">KIB-2018</strain>
        <tissue evidence="5">Leaf</tissue>
    </source>
</reference>
<comment type="pathway">
    <text evidence="1">Alkaloid biosynthesis.</text>
</comment>
<evidence type="ECO:0000256" key="3">
    <source>
        <dbReference type="ARBA" id="ARBA00022679"/>
    </source>
</evidence>
<organism evidence="5 6">
    <name type="scientific">Erythroxylum novogranatense</name>
    <dbReference type="NCBI Taxonomy" id="1862640"/>
    <lineage>
        <taxon>Eukaryota</taxon>
        <taxon>Viridiplantae</taxon>
        <taxon>Streptophyta</taxon>
        <taxon>Embryophyta</taxon>
        <taxon>Tracheophyta</taxon>
        <taxon>Spermatophyta</taxon>
        <taxon>Magnoliopsida</taxon>
        <taxon>eudicotyledons</taxon>
        <taxon>Gunneridae</taxon>
        <taxon>Pentapetalae</taxon>
        <taxon>rosids</taxon>
        <taxon>fabids</taxon>
        <taxon>Malpighiales</taxon>
        <taxon>Erythroxylaceae</taxon>
        <taxon>Erythroxylum</taxon>
    </lineage>
</organism>
<evidence type="ECO:0000256" key="1">
    <source>
        <dbReference type="ARBA" id="ARBA00004913"/>
    </source>
</evidence>
<dbReference type="PANTHER" id="PTHR31623:SF88">
    <property type="entry name" value="ACYLSUGAR ACYLTRANSFERASE 3-LIKE"/>
    <property type="match status" value="1"/>
</dbReference>
<accession>A0AAV8U6T3</accession>
<dbReference type="InterPro" id="IPR023213">
    <property type="entry name" value="CAT-like_dom_sf"/>
</dbReference>
<evidence type="ECO:0000313" key="5">
    <source>
        <dbReference type="EMBL" id="KAJ8773655.1"/>
    </source>
</evidence>
<keyword evidence="4" id="KW-0012">Acyltransferase</keyword>
<dbReference type="Pfam" id="PF02458">
    <property type="entry name" value="Transferase"/>
    <property type="match status" value="1"/>
</dbReference>
<comment type="similarity">
    <text evidence="2">Belongs to the plant acyltransferase family.</text>
</comment>